<name>A0AAE8YV68_9CAUD</name>
<sequence length="234" mass="27322">MLMEIKAYALVKNDEMIGKFFDTKRSVEETYSKKLENPQYSIGVFTFAGETEVVEESEYIELHTNKGGYIQWKRGWSFNADDVKDKWNEQYSEGDYIFKIKKEHARKNSFWGGYIIENTEHVDIMTPYKKPKPVEEVAEDLEVEKETPETLAIPPIQRLIDAMPTITPLREISRVRNESEGIIIPVARTSYQPIRNNYRAMWMSDLGLRPDGGEIKTTNKDKEEIYEVDEDCPF</sequence>
<dbReference type="EMBL" id="OK499991">
    <property type="protein sequence ID" value="UGO50606.1"/>
    <property type="molecule type" value="Genomic_DNA"/>
</dbReference>
<keyword evidence="2" id="KW-1185">Reference proteome</keyword>
<dbReference type="Proteomes" id="UP000827460">
    <property type="component" value="Segment"/>
</dbReference>
<protein>
    <submittedName>
        <fullName evidence="1">Uncharacterized protein</fullName>
    </submittedName>
</protein>
<gene>
    <name evidence="1" type="ORF">SOPHRITA_15</name>
</gene>
<reference evidence="1" key="1">
    <citation type="submission" date="2021-10" db="EMBL/GenBank/DDBJ databases">
        <authorList>
            <person name="Lavering E.D."/>
            <person name="James R."/>
            <person name="Fairholm J.D."/>
            <person name="Ogilvie B.H."/>
            <person name="Thurgood T.L."/>
            <person name="Robison R.A."/>
            <person name="Grose J.H."/>
        </authorList>
    </citation>
    <scope>NUCLEOTIDE SEQUENCE</scope>
</reference>
<evidence type="ECO:0000313" key="1">
    <source>
        <dbReference type="EMBL" id="UGO50606.1"/>
    </source>
</evidence>
<accession>A0AAE8YV68</accession>
<proteinExistence type="predicted"/>
<evidence type="ECO:0000313" key="2">
    <source>
        <dbReference type="Proteomes" id="UP000827460"/>
    </source>
</evidence>
<organism evidence="1 2">
    <name type="scientific">Bacillus phage vB_BanS_Sophrita</name>
    <dbReference type="NCBI Taxonomy" id="2894790"/>
    <lineage>
        <taxon>Viruses</taxon>
        <taxon>Duplodnaviria</taxon>
        <taxon>Heunggongvirae</taxon>
        <taxon>Uroviricota</taxon>
        <taxon>Caudoviricetes</taxon>
        <taxon>Joanripponvirinae</taxon>
        <taxon>Sophritavirus</taxon>
        <taxon>Sophritavirus sophrita</taxon>
    </lineage>
</organism>